<gene>
    <name evidence="1" type="ORF">STRIP9103_04238</name>
</gene>
<dbReference type="Proteomes" id="UP000010411">
    <property type="component" value="Unassembled WGS sequence"/>
</dbReference>
<dbReference type="AlphaFoldDB" id="L1L8E8"/>
<protein>
    <submittedName>
        <fullName evidence="1">Uncharacterized protein</fullName>
    </submittedName>
</protein>
<sequence length="54" mass="5671">MTYVEAFRAWGVDLDRTQGGCPAAHAAMRAPLRHRSEGGNAGVACMNSGVRPNG</sequence>
<dbReference type="EMBL" id="AEJC01000013">
    <property type="protein sequence ID" value="EKX69286.1"/>
    <property type="molecule type" value="Genomic_DNA"/>
</dbReference>
<comment type="caution">
    <text evidence="1">The sequence shown here is derived from an EMBL/GenBank/DDBJ whole genome shotgun (WGS) entry which is preliminary data.</text>
</comment>
<name>L1L8E8_9ACTN</name>
<accession>L1L8E8</accession>
<organism evidence="1 2">
    <name type="scientific">Streptomyces ipomoeae 91-03</name>
    <dbReference type="NCBI Taxonomy" id="698759"/>
    <lineage>
        <taxon>Bacteria</taxon>
        <taxon>Bacillati</taxon>
        <taxon>Actinomycetota</taxon>
        <taxon>Actinomycetes</taxon>
        <taxon>Kitasatosporales</taxon>
        <taxon>Streptomycetaceae</taxon>
        <taxon>Streptomyces</taxon>
    </lineage>
</organism>
<reference evidence="1 2" key="1">
    <citation type="submission" date="2012-11" db="EMBL/GenBank/DDBJ databases">
        <authorList>
            <person name="Huguet-Tapia J.C."/>
            <person name="Durkin A.S."/>
            <person name="Pettis G.S."/>
            <person name="Badger J.H."/>
        </authorList>
    </citation>
    <scope>NUCLEOTIDE SEQUENCE [LARGE SCALE GENOMIC DNA]</scope>
    <source>
        <strain evidence="1 2">91-03</strain>
    </source>
</reference>
<evidence type="ECO:0000313" key="1">
    <source>
        <dbReference type="EMBL" id="EKX69286.1"/>
    </source>
</evidence>
<proteinExistence type="predicted"/>
<evidence type="ECO:0000313" key="2">
    <source>
        <dbReference type="Proteomes" id="UP000010411"/>
    </source>
</evidence>
<keyword evidence="2" id="KW-1185">Reference proteome</keyword>